<keyword evidence="2" id="KW-0539">Nucleus</keyword>
<sequence>MVAFSGDYKRISEAAIRFVEEYSDEALRILSEKEIISTQSSGLNRVLNGGIATQEVTEILGENHMHNGELIIHILVHQLYVDKNAEAVMITSNGVQNDDTIYRVAHRHVATRLSSDDVDEMAFDIMKRIFIVQCLDIRELMAALEDVSNGKYKKAEQADESHQYMGYVSSGNASAPYIDGLCQDRDTFHPGTQPSANRWVSPGRRAFRASGKNSATLKTIAIHILTSILEDSQQRDAWKFLPSLCRKIRSTARQMNVGIIVSNIQDEGTMGPNNPDDVPRQTTKPRDFTPEDEEPDRQKAKRGWYMSSARWNSTVDKRIEVMVHKYDRDSARSRFAVHLTRSRLCATGASCELELSQHGMRSQIINAKCCRRYQ</sequence>
<feature type="region of interest" description="Disordered" evidence="3">
    <location>
        <begin position="265"/>
        <end position="301"/>
    </location>
</feature>
<comment type="subcellular location">
    <subcellularLocation>
        <location evidence="1">Nucleus</location>
    </subcellularLocation>
</comment>
<comment type="caution">
    <text evidence="4">The sequence shown here is derived from an EMBL/GenBank/DDBJ whole genome shotgun (WGS) entry which is preliminary data.</text>
</comment>
<dbReference type="VEuPathDB" id="PiroplasmaDB:BOVATA_030920"/>
<dbReference type="GO" id="GO:0007131">
    <property type="term" value="P:reciprocal meiotic recombination"/>
    <property type="evidence" value="ECO:0007669"/>
    <property type="project" value="TreeGrafter"/>
</dbReference>
<dbReference type="InterPro" id="IPR051988">
    <property type="entry name" value="HRR_RAD51_Paralog"/>
</dbReference>
<dbReference type="Proteomes" id="UP000236319">
    <property type="component" value="Unassembled WGS sequence"/>
</dbReference>
<name>A0A2H6KF62_9APIC</name>
<dbReference type="Gene3D" id="3.40.50.300">
    <property type="entry name" value="P-loop containing nucleotide triphosphate hydrolases"/>
    <property type="match status" value="1"/>
</dbReference>
<dbReference type="GO" id="GO:0042148">
    <property type="term" value="P:DNA strand invasion"/>
    <property type="evidence" value="ECO:0007669"/>
    <property type="project" value="TreeGrafter"/>
</dbReference>
<accession>A0A2H6KF62</accession>
<dbReference type="InterPro" id="IPR027417">
    <property type="entry name" value="P-loop_NTPase"/>
</dbReference>
<evidence type="ECO:0000313" key="5">
    <source>
        <dbReference type="Proteomes" id="UP000236319"/>
    </source>
</evidence>
<dbReference type="GO" id="GO:0000723">
    <property type="term" value="P:telomere maintenance"/>
    <property type="evidence" value="ECO:0007669"/>
    <property type="project" value="TreeGrafter"/>
</dbReference>
<evidence type="ECO:0000256" key="3">
    <source>
        <dbReference type="SAM" id="MobiDB-lite"/>
    </source>
</evidence>
<dbReference type="PANTHER" id="PTHR46457:SF1">
    <property type="entry name" value="DNA REPAIR PROTEIN RAD51 HOMOLOG 4"/>
    <property type="match status" value="1"/>
</dbReference>
<keyword evidence="5" id="KW-1185">Reference proteome</keyword>
<dbReference type="GO" id="GO:0000724">
    <property type="term" value="P:double-strand break repair via homologous recombination"/>
    <property type="evidence" value="ECO:0007669"/>
    <property type="project" value="TreeGrafter"/>
</dbReference>
<evidence type="ECO:0000256" key="1">
    <source>
        <dbReference type="ARBA" id="ARBA00004123"/>
    </source>
</evidence>
<dbReference type="OrthoDB" id="336321at2759"/>
<dbReference type="SUPFAM" id="SSF52540">
    <property type="entry name" value="P-loop containing nucleoside triphosphate hydrolases"/>
    <property type="match status" value="1"/>
</dbReference>
<protein>
    <submittedName>
        <fullName evidence="4">DNA repair RAD51 homolog 3-like protein, putative</fullName>
    </submittedName>
</protein>
<evidence type="ECO:0000256" key="2">
    <source>
        <dbReference type="ARBA" id="ARBA00023242"/>
    </source>
</evidence>
<evidence type="ECO:0000313" key="4">
    <source>
        <dbReference type="EMBL" id="GBE61599.1"/>
    </source>
</evidence>
<dbReference type="AlphaFoldDB" id="A0A2H6KF62"/>
<proteinExistence type="predicted"/>
<dbReference type="PANTHER" id="PTHR46457">
    <property type="entry name" value="DNA REPAIR PROTEIN RAD51 HOMOLOG 4"/>
    <property type="match status" value="1"/>
</dbReference>
<dbReference type="GO" id="GO:0005657">
    <property type="term" value="C:replication fork"/>
    <property type="evidence" value="ECO:0007669"/>
    <property type="project" value="TreeGrafter"/>
</dbReference>
<dbReference type="GeneID" id="39875369"/>
<dbReference type="GO" id="GO:0033063">
    <property type="term" value="C:Rad51B-Rad51C-Rad51D-XRCC2 complex"/>
    <property type="evidence" value="ECO:0007669"/>
    <property type="project" value="TreeGrafter"/>
</dbReference>
<dbReference type="GO" id="GO:0008094">
    <property type="term" value="F:ATP-dependent activity, acting on DNA"/>
    <property type="evidence" value="ECO:0007669"/>
    <property type="project" value="TreeGrafter"/>
</dbReference>
<organism evidence="4 5">
    <name type="scientific">Babesia ovata</name>
    <dbReference type="NCBI Taxonomy" id="189622"/>
    <lineage>
        <taxon>Eukaryota</taxon>
        <taxon>Sar</taxon>
        <taxon>Alveolata</taxon>
        <taxon>Apicomplexa</taxon>
        <taxon>Aconoidasida</taxon>
        <taxon>Piroplasmida</taxon>
        <taxon>Babesiidae</taxon>
        <taxon>Babesia</taxon>
    </lineage>
</organism>
<dbReference type="RefSeq" id="XP_028867842.1">
    <property type="nucleotide sequence ID" value="XM_029012009.1"/>
</dbReference>
<gene>
    <name evidence="4" type="ORF">BOVATA_030920</name>
</gene>
<dbReference type="GO" id="GO:0005815">
    <property type="term" value="C:microtubule organizing center"/>
    <property type="evidence" value="ECO:0007669"/>
    <property type="project" value="TreeGrafter"/>
</dbReference>
<dbReference type="EMBL" id="BDSA01000003">
    <property type="protein sequence ID" value="GBE61599.1"/>
    <property type="molecule type" value="Genomic_DNA"/>
</dbReference>
<dbReference type="GO" id="GO:0000400">
    <property type="term" value="F:four-way junction DNA binding"/>
    <property type="evidence" value="ECO:0007669"/>
    <property type="project" value="TreeGrafter"/>
</dbReference>
<reference evidence="4 5" key="1">
    <citation type="journal article" date="2017" name="BMC Genomics">
        <title>Whole-genome assembly of Babesia ovata and comparative genomics between closely related pathogens.</title>
        <authorList>
            <person name="Yamagishi J."/>
            <person name="Asada M."/>
            <person name="Hakimi H."/>
            <person name="Tanaka T.Q."/>
            <person name="Sugimoto C."/>
            <person name="Kawazu S."/>
        </authorList>
    </citation>
    <scope>NUCLEOTIDE SEQUENCE [LARGE SCALE GENOMIC DNA]</scope>
    <source>
        <strain evidence="4 5">Miyake</strain>
    </source>
</reference>
<dbReference type="GO" id="GO:0003697">
    <property type="term" value="F:single-stranded DNA binding"/>
    <property type="evidence" value="ECO:0007669"/>
    <property type="project" value="TreeGrafter"/>
</dbReference>